<evidence type="ECO:0000256" key="1">
    <source>
        <dbReference type="ARBA" id="ARBA00023015"/>
    </source>
</evidence>
<dbReference type="SUPFAM" id="SSF46785">
    <property type="entry name" value="Winged helix' DNA-binding domain"/>
    <property type="match status" value="1"/>
</dbReference>
<dbReference type="InterPro" id="IPR055166">
    <property type="entry name" value="Transc_reg_Sar_Rot_HTH"/>
</dbReference>
<feature type="domain" description="HTH marR-type" evidence="4">
    <location>
        <begin position="21"/>
        <end position="119"/>
    </location>
</feature>
<dbReference type="GO" id="GO:0003677">
    <property type="term" value="F:DNA binding"/>
    <property type="evidence" value="ECO:0007669"/>
    <property type="project" value="UniProtKB-KW"/>
</dbReference>
<sequence>MDKRIIFLFTLYLIGRKIRSHYKNKNEDGMLTAAILNLLYQQGETVTKLAHKLSTKVSAISEKIMTLEKEKLVKKMKVDDGREVFVELTQEGKNKIANLITIMQKHCSFVTQKLTDKEIRTVLPILGKLTDS</sequence>
<dbReference type="GO" id="GO:0006950">
    <property type="term" value="P:response to stress"/>
    <property type="evidence" value="ECO:0007669"/>
    <property type="project" value="TreeGrafter"/>
</dbReference>
<protein>
    <recommendedName>
        <fullName evidence="4">HTH marR-type domain-containing protein</fullName>
    </recommendedName>
</protein>
<proteinExistence type="predicted"/>
<keyword evidence="1" id="KW-0805">Transcription regulation</keyword>
<evidence type="ECO:0000256" key="2">
    <source>
        <dbReference type="ARBA" id="ARBA00023125"/>
    </source>
</evidence>
<dbReference type="SMART" id="SM00347">
    <property type="entry name" value="HTH_MARR"/>
    <property type="match status" value="1"/>
</dbReference>
<dbReference type="InterPro" id="IPR036390">
    <property type="entry name" value="WH_DNA-bd_sf"/>
</dbReference>
<dbReference type="InterPro" id="IPR000835">
    <property type="entry name" value="HTH_MarR-typ"/>
</dbReference>
<keyword evidence="2" id="KW-0238">DNA-binding</keyword>
<keyword evidence="3" id="KW-0804">Transcription</keyword>
<evidence type="ECO:0000259" key="4">
    <source>
        <dbReference type="SMART" id="SM00347"/>
    </source>
</evidence>
<evidence type="ECO:0000313" key="6">
    <source>
        <dbReference type="Proteomes" id="UP000177050"/>
    </source>
</evidence>
<dbReference type="EMBL" id="MGBR01000001">
    <property type="protein sequence ID" value="OGK73239.1"/>
    <property type="molecule type" value="Genomic_DNA"/>
</dbReference>
<accession>A0A1F7KZD7</accession>
<evidence type="ECO:0000313" key="5">
    <source>
        <dbReference type="EMBL" id="OGK73239.1"/>
    </source>
</evidence>
<dbReference type="PANTHER" id="PTHR33164:SF99">
    <property type="entry name" value="MARR FAMILY REGULATORY PROTEIN"/>
    <property type="match status" value="1"/>
</dbReference>
<dbReference type="GO" id="GO:0003700">
    <property type="term" value="F:DNA-binding transcription factor activity"/>
    <property type="evidence" value="ECO:0007669"/>
    <property type="project" value="InterPro"/>
</dbReference>
<dbReference type="Gene3D" id="1.10.10.10">
    <property type="entry name" value="Winged helix-like DNA-binding domain superfamily/Winged helix DNA-binding domain"/>
    <property type="match status" value="1"/>
</dbReference>
<name>A0A1F7KZD7_9BACT</name>
<gene>
    <name evidence="5" type="ORF">A3K52_00320</name>
</gene>
<organism evidence="5 6">
    <name type="scientific">Candidatus Roizmanbacteria bacterium RIFOXYD1_FULL_38_12</name>
    <dbReference type="NCBI Taxonomy" id="1802093"/>
    <lineage>
        <taxon>Bacteria</taxon>
        <taxon>Candidatus Roizmaniibacteriota</taxon>
    </lineage>
</organism>
<comment type="caution">
    <text evidence="5">The sequence shown here is derived from an EMBL/GenBank/DDBJ whole genome shotgun (WGS) entry which is preliminary data.</text>
</comment>
<dbReference type="InterPro" id="IPR039422">
    <property type="entry name" value="MarR/SlyA-like"/>
</dbReference>
<dbReference type="PANTHER" id="PTHR33164">
    <property type="entry name" value="TRANSCRIPTIONAL REGULATOR, MARR FAMILY"/>
    <property type="match status" value="1"/>
</dbReference>
<dbReference type="Pfam" id="PF22381">
    <property type="entry name" value="Staph_reg_Sar_Rot"/>
    <property type="match status" value="1"/>
</dbReference>
<evidence type="ECO:0000256" key="3">
    <source>
        <dbReference type="ARBA" id="ARBA00023163"/>
    </source>
</evidence>
<dbReference type="InterPro" id="IPR036388">
    <property type="entry name" value="WH-like_DNA-bd_sf"/>
</dbReference>
<dbReference type="AlphaFoldDB" id="A0A1F7KZD7"/>
<reference evidence="5 6" key="1">
    <citation type="journal article" date="2016" name="Nat. Commun.">
        <title>Thousands of microbial genomes shed light on interconnected biogeochemical processes in an aquifer system.</title>
        <authorList>
            <person name="Anantharaman K."/>
            <person name="Brown C.T."/>
            <person name="Hug L.A."/>
            <person name="Sharon I."/>
            <person name="Castelle C.J."/>
            <person name="Probst A.J."/>
            <person name="Thomas B.C."/>
            <person name="Singh A."/>
            <person name="Wilkins M.J."/>
            <person name="Karaoz U."/>
            <person name="Brodie E.L."/>
            <person name="Williams K.H."/>
            <person name="Hubbard S.S."/>
            <person name="Banfield J.F."/>
        </authorList>
    </citation>
    <scope>NUCLEOTIDE SEQUENCE [LARGE SCALE GENOMIC DNA]</scope>
</reference>
<dbReference type="Proteomes" id="UP000177050">
    <property type="component" value="Unassembled WGS sequence"/>
</dbReference>